<evidence type="ECO:0000256" key="6">
    <source>
        <dbReference type="SAM" id="Phobius"/>
    </source>
</evidence>
<evidence type="ECO:0000256" key="2">
    <source>
        <dbReference type="ARBA" id="ARBA00008053"/>
    </source>
</evidence>
<comment type="similarity">
    <text evidence="2">Belongs to the UPF0754 family.</text>
</comment>
<evidence type="ECO:0000256" key="3">
    <source>
        <dbReference type="ARBA" id="ARBA00022692"/>
    </source>
</evidence>
<keyword evidence="5 6" id="KW-0472">Membrane</keyword>
<dbReference type="AlphaFoldDB" id="A0A1T5C320"/>
<organism evidence="7 8">
    <name type="scientific">Acetoanaerobium noterae</name>
    <dbReference type="NCBI Taxonomy" id="745369"/>
    <lineage>
        <taxon>Bacteria</taxon>
        <taxon>Bacillati</taxon>
        <taxon>Bacillota</taxon>
        <taxon>Clostridia</taxon>
        <taxon>Peptostreptococcales</taxon>
        <taxon>Filifactoraceae</taxon>
        <taxon>Acetoanaerobium</taxon>
    </lineage>
</organism>
<dbReference type="PANTHER" id="PTHR35791:SF1">
    <property type="entry name" value="UPF0754 MEMBRANE PROTEIN YHEB"/>
    <property type="match status" value="1"/>
</dbReference>
<dbReference type="GO" id="GO:0012505">
    <property type="term" value="C:endomembrane system"/>
    <property type="evidence" value="ECO:0007669"/>
    <property type="project" value="UniProtKB-SubCell"/>
</dbReference>
<evidence type="ECO:0000313" key="8">
    <source>
        <dbReference type="Proteomes" id="UP000243406"/>
    </source>
</evidence>
<comment type="subcellular location">
    <subcellularLocation>
        <location evidence="1">Endomembrane system</location>
    </subcellularLocation>
</comment>
<keyword evidence="3 6" id="KW-0812">Transmembrane</keyword>
<evidence type="ECO:0000256" key="4">
    <source>
        <dbReference type="ARBA" id="ARBA00022989"/>
    </source>
</evidence>
<protein>
    <recommendedName>
        <fullName evidence="9">DUF445 family protein</fullName>
    </recommendedName>
</protein>
<evidence type="ECO:0000256" key="5">
    <source>
        <dbReference type="ARBA" id="ARBA00023136"/>
    </source>
</evidence>
<feature type="transmembrane region" description="Helical" evidence="6">
    <location>
        <begin position="6"/>
        <end position="29"/>
    </location>
</feature>
<dbReference type="Pfam" id="PF04286">
    <property type="entry name" value="DUF445"/>
    <property type="match status" value="1"/>
</dbReference>
<feature type="transmembrane region" description="Helical" evidence="6">
    <location>
        <begin position="181"/>
        <end position="200"/>
    </location>
</feature>
<sequence>MQFVTIMFMVIIGAVIGWITNILAIKLLFRPLRPYKIPLLNYEIQGLLPKRKAEIASNIGKTVDEELLSIEDILNKMIEDEDKSNIVKAIKIRVNMIIDDKMPPIMPSTFKNMIKEYVDTVVEEEIASLINDLSEDLIHKATARINIKEMVEDRINAFEMEKIEDIILSIAKKELKHIERLGGILGGLIGLIQGIIVIMIR</sequence>
<dbReference type="EMBL" id="FUYN01000004">
    <property type="protein sequence ID" value="SKB53729.1"/>
    <property type="molecule type" value="Genomic_DNA"/>
</dbReference>
<dbReference type="RefSeq" id="WP_079589789.1">
    <property type="nucleotide sequence ID" value="NZ_CP154629.1"/>
</dbReference>
<dbReference type="PANTHER" id="PTHR35791">
    <property type="entry name" value="UPF0754 MEMBRANE PROTEIN YHEB"/>
    <property type="match status" value="1"/>
</dbReference>
<proteinExistence type="inferred from homology"/>
<evidence type="ECO:0000313" key="7">
    <source>
        <dbReference type="EMBL" id="SKB53729.1"/>
    </source>
</evidence>
<gene>
    <name evidence="7" type="ORF">SAMN02745120_1975</name>
</gene>
<dbReference type="InterPro" id="IPR007383">
    <property type="entry name" value="DUF445"/>
</dbReference>
<dbReference type="OrthoDB" id="9787430at2"/>
<accession>A0A1T5C320</accession>
<evidence type="ECO:0008006" key="9">
    <source>
        <dbReference type="Google" id="ProtNLM"/>
    </source>
</evidence>
<reference evidence="8" key="1">
    <citation type="submission" date="2017-02" db="EMBL/GenBank/DDBJ databases">
        <authorList>
            <person name="Varghese N."/>
            <person name="Submissions S."/>
        </authorList>
    </citation>
    <scope>NUCLEOTIDE SEQUENCE [LARGE SCALE GENOMIC DNA]</scope>
    <source>
        <strain evidence="8">ATCC 35199</strain>
    </source>
</reference>
<dbReference type="Proteomes" id="UP000243406">
    <property type="component" value="Unassembled WGS sequence"/>
</dbReference>
<keyword evidence="8" id="KW-1185">Reference proteome</keyword>
<keyword evidence="4 6" id="KW-1133">Transmembrane helix</keyword>
<name>A0A1T5C320_9FIRM</name>
<evidence type="ECO:0000256" key="1">
    <source>
        <dbReference type="ARBA" id="ARBA00004308"/>
    </source>
</evidence>